<dbReference type="InterPro" id="IPR003439">
    <property type="entry name" value="ABC_transporter-like_ATP-bd"/>
</dbReference>
<keyword evidence="2" id="KW-0547">Nucleotide-binding</keyword>
<dbReference type="Proteomes" id="UP000002534">
    <property type="component" value="Chromosome"/>
</dbReference>
<dbReference type="InterPro" id="IPR027417">
    <property type="entry name" value="P-loop_NTPase"/>
</dbReference>
<proteinExistence type="predicted"/>
<dbReference type="OrthoDB" id="9809450at2"/>
<name>Q3A3S9_SYNC1</name>
<reference evidence="5 6" key="2">
    <citation type="journal article" date="2012" name="BMC Genomics">
        <title>The genome of Pelobacter carbinolicus reveals surprising metabolic capabilities and physiological features.</title>
        <authorList>
            <person name="Aklujkar M."/>
            <person name="Haveman S.A."/>
            <person name="Didonato R.Jr."/>
            <person name="Chertkov O."/>
            <person name="Han C.S."/>
            <person name="Land M.L."/>
            <person name="Brown P."/>
            <person name="Lovley D.R."/>
        </authorList>
    </citation>
    <scope>NUCLEOTIDE SEQUENCE [LARGE SCALE GENOMIC DNA]</scope>
    <source>
        <strain evidence="6">DSM 2380 / NBRC 103641 / GraBd1</strain>
    </source>
</reference>
<dbReference type="GO" id="GO:0016887">
    <property type="term" value="F:ATP hydrolysis activity"/>
    <property type="evidence" value="ECO:0007669"/>
    <property type="project" value="InterPro"/>
</dbReference>
<dbReference type="InterPro" id="IPR003593">
    <property type="entry name" value="AAA+_ATPase"/>
</dbReference>
<sequence length="376" mass="42073">MSIQLNNITKNFGGRTVLNDLGLKIKNGEFHVILGPSGEGKSSLLAIIAGLLKPDRGEIWIGDRQINSFPPRKRPVGFVFQDFALFPHLTVFDNVAYGLRAAGLKSSCIKERVNRHLHLVGMSDHRSKYPVTLSGGEKQRVALARALAIEPEVLLLDEPLSHLDVSLKEQLTDELKCIQRESGVTTLYVTHDKMEAMTLANRVSVLHRGRIEQVEEPDKVFYQPKTPFVASFVGSKNILNVRLVDLKESTATFDIVHPELRERLQIDVKRYPVFTRKKELSLCLHPEKIKLCREVRPANCFAGQVVKVDSRGAFFEVTVDVSGLLLTASIPKAGSMELTGDIQVCFSPDAFHPLCGRCHSLPEYLRDFECIKHVEA</sequence>
<dbReference type="PANTHER" id="PTHR42781:SF4">
    <property type="entry name" value="SPERMIDINE_PUTRESCINE IMPORT ATP-BINDING PROTEIN POTA"/>
    <property type="match status" value="1"/>
</dbReference>
<protein>
    <submittedName>
        <fullName evidence="5">ABC transporter, ATP-binding protein</fullName>
    </submittedName>
</protein>
<evidence type="ECO:0000313" key="6">
    <source>
        <dbReference type="Proteomes" id="UP000002534"/>
    </source>
</evidence>
<dbReference type="Pfam" id="PF00005">
    <property type="entry name" value="ABC_tran"/>
    <property type="match status" value="1"/>
</dbReference>
<dbReference type="SMART" id="SM00382">
    <property type="entry name" value="AAA"/>
    <property type="match status" value="1"/>
</dbReference>
<dbReference type="InterPro" id="IPR008995">
    <property type="entry name" value="Mo/tungstate-bd_C_term_dom"/>
</dbReference>
<dbReference type="InterPro" id="IPR017871">
    <property type="entry name" value="ABC_transporter-like_CS"/>
</dbReference>
<keyword evidence="3 5" id="KW-0067">ATP-binding</keyword>
<dbReference type="InterPro" id="IPR050093">
    <property type="entry name" value="ABC_SmlMolc_Importer"/>
</dbReference>
<evidence type="ECO:0000256" key="3">
    <source>
        <dbReference type="ARBA" id="ARBA00022840"/>
    </source>
</evidence>
<dbReference type="eggNOG" id="COG3842">
    <property type="taxonomic scope" value="Bacteria"/>
</dbReference>
<dbReference type="AlphaFoldDB" id="Q3A3S9"/>
<evidence type="ECO:0000256" key="1">
    <source>
        <dbReference type="ARBA" id="ARBA00022448"/>
    </source>
</evidence>
<organism evidence="5 6">
    <name type="scientific">Syntrophotalea carbinolica (strain DSM 2380 / NBRC 103641 / GraBd1)</name>
    <name type="common">Pelobacter carbinolicus</name>
    <dbReference type="NCBI Taxonomy" id="338963"/>
    <lineage>
        <taxon>Bacteria</taxon>
        <taxon>Pseudomonadati</taxon>
        <taxon>Thermodesulfobacteriota</taxon>
        <taxon>Desulfuromonadia</taxon>
        <taxon>Desulfuromonadales</taxon>
        <taxon>Syntrophotaleaceae</taxon>
        <taxon>Syntrophotalea</taxon>
    </lineage>
</organism>
<dbReference type="KEGG" id="pca:Pcar_1735"/>
<keyword evidence="1" id="KW-0813">Transport</keyword>
<keyword evidence="6" id="KW-1185">Reference proteome</keyword>
<dbReference type="FunFam" id="3.40.50.300:FF:000425">
    <property type="entry name" value="Probable ABC transporter, ATP-binding subunit"/>
    <property type="match status" value="1"/>
</dbReference>
<evidence type="ECO:0000259" key="4">
    <source>
        <dbReference type="PROSITE" id="PS50893"/>
    </source>
</evidence>
<evidence type="ECO:0000256" key="2">
    <source>
        <dbReference type="ARBA" id="ARBA00022741"/>
    </source>
</evidence>
<dbReference type="PROSITE" id="PS00211">
    <property type="entry name" value="ABC_TRANSPORTER_1"/>
    <property type="match status" value="1"/>
</dbReference>
<dbReference type="PANTHER" id="PTHR42781">
    <property type="entry name" value="SPERMIDINE/PUTRESCINE IMPORT ATP-BINDING PROTEIN POTA"/>
    <property type="match status" value="1"/>
</dbReference>
<dbReference type="HOGENOM" id="CLU_000604_1_1_7"/>
<dbReference type="Gene3D" id="2.40.50.100">
    <property type="match status" value="1"/>
</dbReference>
<dbReference type="PROSITE" id="PS50893">
    <property type="entry name" value="ABC_TRANSPORTER_2"/>
    <property type="match status" value="1"/>
</dbReference>
<dbReference type="RefSeq" id="WP_011341470.1">
    <property type="nucleotide sequence ID" value="NC_007498.2"/>
</dbReference>
<gene>
    <name evidence="5" type="ordered locus">Pcar_1735</name>
</gene>
<accession>Q3A3S9</accession>
<dbReference type="EMBL" id="CP000142">
    <property type="protein sequence ID" value="ABA88978.1"/>
    <property type="molecule type" value="Genomic_DNA"/>
</dbReference>
<reference evidence="6" key="1">
    <citation type="submission" date="2005-10" db="EMBL/GenBank/DDBJ databases">
        <title>Complete sequence of Pelobacter carbinolicus DSM 2380.</title>
        <authorList>
            <person name="Copeland A."/>
            <person name="Lucas S."/>
            <person name="Lapidus A."/>
            <person name="Barry K."/>
            <person name="Detter J.C."/>
            <person name="Glavina T."/>
            <person name="Hammon N."/>
            <person name="Israni S."/>
            <person name="Pitluck S."/>
            <person name="Chertkov O."/>
            <person name="Schmutz J."/>
            <person name="Larimer F."/>
            <person name="Land M."/>
            <person name="Kyrpides N."/>
            <person name="Ivanova N."/>
            <person name="Richardson P."/>
        </authorList>
    </citation>
    <scope>NUCLEOTIDE SEQUENCE [LARGE SCALE GENOMIC DNA]</scope>
    <source>
        <strain evidence="6">DSM 2380 / NBRC 103641 / GraBd1</strain>
    </source>
</reference>
<evidence type="ECO:0000313" key="5">
    <source>
        <dbReference type="EMBL" id="ABA88978.1"/>
    </source>
</evidence>
<dbReference type="GO" id="GO:0005524">
    <property type="term" value="F:ATP binding"/>
    <property type="evidence" value="ECO:0007669"/>
    <property type="project" value="UniProtKB-KW"/>
</dbReference>
<dbReference type="STRING" id="338963.Pcar_1735"/>
<dbReference type="SUPFAM" id="SSF52540">
    <property type="entry name" value="P-loop containing nucleoside triphosphate hydrolases"/>
    <property type="match status" value="1"/>
</dbReference>
<dbReference type="GO" id="GO:0015697">
    <property type="term" value="P:quaternary ammonium group transport"/>
    <property type="evidence" value="ECO:0007669"/>
    <property type="project" value="UniProtKB-ARBA"/>
</dbReference>
<dbReference type="SUPFAM" id="SSF50331">
    <property type="entry name" value="MOP-like"/>
    <property type="match status" value="1"/>
</dbReference>
<dbReference type="Gene3D" id="3.40.50.300">
    <property type="entry name" value="P-loop containing nucleotide triphosphate hydrolases"/>
    <property type="match status" value="1"/>
</dbReference>
<feature type="domain" description="ABC transporter" evidence="4">
    <location>
        <begin position="3"/>
        <end position="233"/>
    </location>
</feature>